<keyword evidence="2" id="KW-1185">Reference proteome</keyword>
<accession>A0ACC1PBC8</accession>
<comment type="caution">
    <text evidence="1">The sequence shown here is derived from an EMBL/GenBank/DDBJ whole genome shotgun (WGS) entry which is preliminary data.</text>
</comment>
<dbReference type="EMBL" id="JAPDGR010000506">
    <property type="protein sequence ID" value="KAJ2989646.1"/>
    <property type="molecule type" value="Genomic_DNA"/>
</dbReference>
<proteinExistence type="predicted"/>
<gene>
    <name evidence="1" type="ORF">NUW58_g3362</name>
</gene>
<name>A0ACC1PBC8_9PEZI</name>
<sequence length="148" mass="17354">MWLINIESMKLEEFTLPHLPTYATLSHTWADGQVIFYEFKSLDLKRRKPGIDKIRETCRLAAAKRIPYVWVDTCCIDKSSSAELSEAINSIFEWYKLSAVCFAYLSDLPKESPTLWRNEESQLVCRWFQRGWTLQELLAPAKLEFLID</sequence>
<evidence type="ECO:0000313" key="1">
    <source>
        <dbReference type="EMBL" id="KAJ2989646.1"/>
    </source>
</evidence>
<dbReference type="Proteomes" id="UP001143856">
    <property type="component" value="Unassembled WGS sequence"/>
</dbReference>
<reference evidence="1" key="1">
    <citation type="submission" date="2022-10" db="EMBL/GenBank/DDBJ databases">
        <title>Genome Sequence of Xylaria curta.</title>
        <authorList>
            <person name="Buettner E."/>
        </authorList>
    </citation>
    <scope>NUCLEOTIDE SEQUENCE</scope>
    <source>
        <strain evidence="1">Babe10</strain>
    </source>
</reference>
<evidence type="ECO:0000313" key="2">
    <source>
        <dbReference type="Proteomes" id="UP001143856"/>
    </source>
</evidence>
<protein>
    <submittedName>
        <fullName evidence="1">Uncharacterized protein</fullName>
    </submittedName>
</protein>
<organism evidence="1 2">
    <name type="scientific">Xylaria curta</name>
    <dbReference type="NCBI Taxonomy" id="42375"/>
    <lineage>
        <taxon>Eukaryota</taxon>
        <taxon>Fungi</taxon>
        <taxon>Dikarya</taxon>
        <taxon>Ascomycota</taxon>
        <taxon>Pezizomycotina</taxon>
        <taxon>Sordariomycetes</taxon>
        <taxon>Xylariomycetidae</taxon>
        <taxon>Xylariales</taxon>
        <taxon>Xylariaceae</taxon>
        <taxon>Xylaria</taxon>
    </lineage>
</organism>